<gene>
    <name evidence="2" type="ORF">Lalb_Chr18g0054031</name>
</gene>
<reference evidence="3" key="1">
    <citation type="journal article" date="2020" name="Nat. Commun.">
        <title>Genome sequence of the cluster root forming white lupin.</title>
        <authorList>
            <person name="Hufnagel B."/>
            <person name="Marques A."/>
            <person name="Soriano A."/>
            <person name="Marques L."/>
            <person name="Divol F."/>
            <person name="Doumas P."/>
            <person name="Sallet E."/>
            <person name="Mancinotti D."/>
            <person name="Carrere S."/>
            <person name="Marande W."/>
            <person name="Arribat S."/>
            <person name="Keller J."/>
            <person name="Huneau C."/>
            <person name="Blein T."/>
            <person name="Aime D."/>
            <person name="Laguerre M."/>
            <person name="Taylor J."/>
            <person name="Schubert V."/>
            <person name="Nelson M."/>
            <person name="Geu-Flores F."/>
            <person name="Crespi M."/>
            <person name="Gallardo-Guerrero K."/>
            <person name="Delaux P.-M."/>
            <person name="Salse J."/>
            <person name="Berges H."/>
            <person name="Guyot R."/>
            <person name="Gouzy J."/>
            <person name="Peret B."/>
        </authorList>
    </citation>
    <scope>NUCLEOTIDE SEQUENCE [LARGE SCALE GENOMIC DNA]</scope>
    <source>
        <strain evidence="3">cv. Amiga</strain>
    </source>
</reference>
<keyword evidence="1" id="KW-0812">Transmembrane</keyword>
<feature type="transmembrane region" description="Helical" evidence="1">
    <location>
        <begin position="6"/>
        <end position="34"/>
    </location>
</feature>
<proteinExistence type="predicted"/>
<dbReference type="EMBL" id="WOCE01000018">
    <property type="protein sequence ID" value="KAE9594459.1"/>
    <property type="molecule type" value="Genomic_DNA"/>
</dbReference>
<accession>A0A6A4P496</accession>
<protein>
    <submittedName>
        <fullName evidence="2">Uncharacterized protein</fullName>
    </submittedName>
</protein>
<organism evidence="2 3">
    <name type="scientific">Lupinus albus</name>
    <name type="common">White lupine</name>
    <name type="synonym">Lupinus termis</name>
    <dbReference type="NCBI Taxonomy" id="3870"/>
    <lineage>
        <taxon>Eukaryota</taxon>
        <taxon>Viridiplantae</taxon>
        <taxon>Streptophyta</taxon>
        <taxon>Embryophyta</taxon>
        <taxon>Tracheophyta</taxon>
        <taxon>Spermatophyta</taxon>
        <taxon>Magnoliopsida</taxon>
        <taxon>eudicotyledons</taxon>
        <taxon>Gunneridae</taxon>
        <taxon>Pentapetalae</taxon>
        <taxon>rosids</taxon>
        <taxon>fabids</taxon>
        <taxon>Fabales</taxon>
        <taxon>Fabaceae</taxon>
        <taxon>Papilionoideae</taxon>
        <taxon>50 kb inversion clade</taxon>
        <taxon>genistoids sensu lato</taxon>
        <taxon>core genistoids</taxon>
        <taxon>Genisteae</taxon>
        <taxon>Lupinus</taxon>
    </lineage>
</organism>
<dbReference type="AlphaFoldDB" id="A0A6A4P496"/>
<comment type="caution">
    <text evidence="2">The sequence shown here is derived from an EMBL/GenBank/DDBJ whole genome shotgun (WGS) entry which is preliminary data.</text>
</comment>
<keyword evidence="1" id="KW-0472">Membrane</keyword>
<evidence type="ECO:0000313" key="3">
    <source>
        <dbReference type="Proteomes" id="UP000447434"/>
    </source>
</evidence>
<evidence type="ECO:0000256" key="1">
    <source>
        <dbReference type="SAM" id="Phobius"/>
    </source>
</evidence>
<evidence type="ECO:0000313" key="2">
    <source>
        <dbReference type="EMBL" id="KAE9594459.1"/>
    </source>
</evidence>
<name>A0A6A4P496_LUPAL</name>
<keyword evidence="3" id="KW-1185">Reference proteome</keyword>
<sequence>MIFYFLFFILECFGIIMFLLCSVLMYFQLLCMIFKGLERKEYYYSLMKENVSENLLFISSNGVGSFKELGLGFL</sequence>
<dbReference type="Proteomes" id="UP000447434">
    <property type="component" value="Chromosome 18"/>
</dbReference>
<keyword evidence="1" id="KW-1133">Transmembrane helix</keyword>